<evidence type="ECO:0000313" key="2">
    <source>
        <dbReference type="EMBL" id="KAJ8907878.1"/>
    </source>
</evidence>
<reference evidence="2 3" key="1">
    <citation type="journal article" date="2023" name="Nat. Commun.">
        <title>Origin of minicircular mitochondrial genomes in red algae.</title>
        <authorList>
            <person name="Lee Y."/>
            <person name="Cho C.H."/>
            <person name="Lee Y.M."/>
            <person name="Park S.I."/>
            <person name="Yang J.H."/>
            <person name="West J.A."/>
            <person name="Bhattacharya D."/>
            <person name="Yoon H.S."/>
        </authorList>
    </citation>
    <scope>NUCLEOTIDE SEQUENCE [LARGE SCALE GENOMIC DNA]</scope>
    <source>
        <strain evidence="2 3">CCMP1338</strain>
        <tissue evidence="2">Whole cell</tissue>
    </source>
</reference>
<feature type="transmembrane region" description="Helical" evidence="1">
    <location>
        <begin position="140"/>
        <end position="157"/>
    </location>
</feature>
<keyword evidence="1" id="KW-0472">Membrane</keyword>
<protein>
    <recommendedName>
        <fullName evidence="4">TLC domain-containing protein</fullName>
    </recommendedName>
</protein>
<feature type="transmembrane region" description="Helical" evidence="1">
    <location>
        <begin position="6"/>
        <end position="25"/>
    </location>
</feature>
<dbReference type="Proteomes" id="UP001157974">
    <property type="component" value="Unassembled WGS sequence"/>
</dbReference>
<proteinExistence type="predicted"/>
<dbReference type="GO" id="GO:0055088">
    <property type="term" value="P:lipid homeostasis"/>
    <property type="evidence" value="ECO:0007669"/>
    <property type="project" value="TreeGrafter"/>
</dbReference>
<comment type="caution">
    <text evidence="2">The sequence shown here is derived from an EMBL/GenBank/DDBJ whole genome shotgun (WGS) entry which is preliminary data.</text>
</comment>
<organism evidence="2 3">
    <name type="scientific">Rhodosorus marinus</name>
    <dbReference type="NCBI Taxonomy" id="101924"/>
    <lineage>
        <taxon>Eukaryota</taxon>
        <taxon>Rhodophyta</taxon>
        <taxon>Stylonematophyceae</taxon>
        <taxon>Stylonematales</taxon>
        <taxon>Stylonemataceae</taxon>
        <taxon>Rhodosorus</taxon>
    </lineage>
</organism>
<dbReference type="PANTHER" id="PTHR13439">
    <property type="entry name" value="CT120 PROTEIN"/>
    <property type="match status" value="1"/>
</dbReference>
<dbReference type="InterPro" id="IPR050846">
    <property type="entry name" value="TLCD"/>
</dbReference>
<feature type="transmembrane region" description="Helical" evidence="1">
    <location>
        <begin position="169"/>
        <end position="190"/>
    </location>
</feature>
<sequence>MAENLYELQLVVGCFFFFVWCHFVSRAVSSRFGVYKGLPKEHAAIWNCYIVNIAFHLLQAAFNVYILFFNDEVKKDYVFAYPEIYYHVSLVIIGYYMYDSAALVAIPSFMSRDRWLFHHFVTCLLLITGCQRRQGAFPSSIFLISACVYLPAGMRWLTSKSGLLTVKTINMWNVAIALICFVAQILPPIYMVLAIAWQRHLTVYSTLFEFMRWQCIAGSLLVYIPHVALQVYFVKRVLREWNGANKVKDL</sequence>
<evidence type="ECO:0008006" key="4">
    <source>
        <dbReference type="Google" id="ProtNLM"/>
    </source>
</evidence>
<dbReference type="AlphaFoldDB" id="A0AAV8UZ29"/>
<name>A0AAV8UZ29_9RHOD</name>
<accession>A0AAV8UZ29</accession>
<evidence type="ECO:0000256" key="1">
    <source>
        <dbReference type="SAM" id="Phobius"/>
    </source>
</evidence>
<feature type="transmembrane region" description="Helical" evidence="1">
    <location>
        <begin position="210"/>
        <end position="234"/>
    </location>
</feature>
<keyword evidence="1" id="KW-1133">Transmembrane helix</keyword>
<keyword evidence="3" id="KW-1185">Reference proteome</keyword>
<dbReference type="PANTHER" id="PTHR13439:SF0">
    <property type="entry name" value="TOPOISOMERASE I DAMAGE AFFECTED PROTEIN 4"/>
    <property type="match status" value="1"/>
</dbReference>
<dbReference type="GO" id="GO:0005783">
    <property type="term" value="C:endoplasmic reticulum"/>
    <property type="evidence" value="ECO:0007669"/>
    <property type="project" value="TreeGrafter"/>
</dbReference>
<feature type="transmembrane region" description="Helical" evidence="1">
    <location>
        <begin position="84"/>
        <end position="106"/>
    </location>
</feature>
<feature type="transmembrane region" description="Helical" evidence="1">
    <location>
        <begin position="46"/>
        <end position="69"/>
    </location>
</feature>
<gene>
    <name evidence="2" type="ORF">NDN08_007982</name>
</gene>
<keyword evidence="1" id="KW-0812">Transmembrane</keyword>
<dbReference type="EMBL" id="JAMWBK010000002">
    <property type="protein sequence ID" value="KAJ8907878.1"/>
    <property type="molecule type" value="Genomic_DNA"/>
</dbReference>
<evidence type="ECO:0000313" key="3">
    <source>
        <dbReference type="Proteomes" id="UP001157974"/>
    </source>
</evidence>